<comment type="subcellular location">
    <subcellularLocation>
        <location evidence="1">Cell membrane</location>
        <topology evidence="1">Peripheral membrane protein</topology>
    </subcellularLocation>
</comment>
<reference evidence="8 9" key="2">
    <citation type="journal article" date="2011" name="J. Antibiot.">
        <title>Furaquinocins I and J: novel polyketide isoprenoid hybrid compounds from Streptomyces reveromyceticus SN-593.</title>
        <authorList>
            <person name="Panthee S."/>
            <person name="Takahashi S."/>
            <person name="Takagi H."/>
            <person name="Nogawa T."/>
            <person name="Oowada E."/>
            <person name="Uramoto M."/>
            <person name="Osada H."/>
        </authorList>
    </citation>
    <scope>NUCLEOTIDE SEQUENCE [LARGE SCALE GENOMIC DNA]</scope>
    <source>
        <strain evidence="8 9">SN-593</strain>
    </source>
</reference>
<accession>A0A7U3UN40</accession>
<keyword evidence="5 8" id="KW-0067">ATP-binding</keyword>
<dbReference type="Pfam" id="PF00005">
    <property type="entry name" value="ABC_tran"/>
    <property type="match status" value="1"/>
</dbReference>
<evidence type="ECO:0000256" key="6">
    <source>
        <dbReference type="ARBA" id="ARBA00023251"/>
    </source>
</evidence>
<reference evidence="8 9" key="3">
    <citation type="journal article" date="2011" name="Nat. Chem. Biol.">
        <title>Reveromycin A biosynthesis uses RevG and RevJ for stereospecific spiroacetal formation.</title>
        <authorList>
            <person name="Takahashi S."/>
            <person name="Toyoda A."/>
            <person name="Sekiyama Y."/>
            <person name="Takagi H."/>
            <person name="Nogawa T."/>
            <person name="Uramoto M."/>
            <person name="Suzuki R."/>
            <person name="Koshino H."/>
            <person name="Kumano T."/>
            <person name="Panthee S."/>
            <person name="Dairi T."/>
            <person name="Ishikawa J."/>
            <person name="Ikeda H."/>
            <person name="Sakaki Y."/>
            <person name="Osada H."/>
        </authorList>
    </citation>
    <scope>NUCLEOTIDE SEQUENCE [LARGE SCALE GENOMIC DNA]</scope>
    <source>
        <strain evidence="8 9">SN-593</strain>
    </source>
</reference>
<dbReference type="InterPro" id="IPR003439">
    <property type="entry name" value="ABC_transporter-like_ATP-bd"/>
</dbReference>
<protein>
    <submittedName>
        <fullName evidence="8">Putative ABC transporter ATP-binding protein</fullName>
    </submittedName>
</protein>
<evidence type="ECO:0000256" key="4">
    <source>
        <dbReference type="ARBA" id="ARBA00022741"/>
    </source>
</evidence>
<dbReference type="GO" id="GO:0005524">
    <property type="term" value="F:ATP binding"/>
    <property type="evidence" value="ECO:0007669"/>
    <property type="project" value="UniProtKB-KW"/>
</dbReference>
<dbReference type="InterPro" id="IPR027417">
    <property type="entry name" value="P-loop_NTPase"/>
</dbReference>
<dbReference type="Gene3D" id="3.40.50.300">
    <property type="entry name" value="P-loop containing nucleotide triphosphate hydrolases"/>
    <property type="match status" value="1"/>
</dbReference>
<reference evidence="8 9" key="4">
    <citation type="journal article" date="2020" name="Sci. Rep.">
        <title>beta-carboline chemical signals induce reveromycin production through a LuxR family regulator in Streptomyces sp. SN-593.</title>
        <authorList>
            <person name="Panthee S."/>
            <person name="Kito N."/>
            <person name="Hayashi T."/>
            <person name="Shimizu T."/>
            <person name="Ishikawa J."/>
            <person name="Hamamoto H."/>
            <person name="Osada H."/>
            <person name="Takahashi S."/>
        </authorList>
    </citation>
    <scope>NUCLEOTIDE SEQUENCE [LARGE SCALE GENOMIC DNA]</scope>
    <source>
        <strain evidence="8 9">SN-593</strain>
    </source>
</reference>
<dbReference type="GO" id="GO:0005886">
    <property type="term" value="C:plasma membrane"/>
    <property type="evidence" value="ECO:0007669"/>
    <property type="project" value="UniProtKB-SubCell"/>
</dbReference>
<gene>
    <name evidence="8" type="ORF">RVR_497</name>
</gene>
<evidence type="ECO:0000256" key="1">
    <source>
        <dbReference type="ARBA" id="ARBA00004202"/>
    </source>
</evidence>
<dbReference type="KEGG" id="arev:RVR_497"/>
<evidence type="ECO:0000259" key="7">
    <source>
        <dbReference type="PROSITE" id="PS50893"/>
    </source>
</evidence>
<dbReference type="InterPro" id="IPR050763">
    <property type="entry name" value="ABC_transporter_ATP-binding"/>
</dbReference>
<keyword evidence="4" id="KW-0547">Nucleotide-binding</keyword>
<keyword evidence="6" id="KW-0046">Antibiotic resistance</keyword>
<dbReference type="SUPFAM" id="SSF52540">
    <property type="entry name" value="P-loop containing nucleoside triphosphate hydrolases"/>
    <property type="match status" value="1"/>
</dbReference>
<sequence length="315" mass="33885">MNAIEVRRLSRRYGSGAQVHTALDDIELAVPEGQIIGLLGANGAGKTTLIKILSTLLLPSSGSASVAGLDVVSAARGVRRLVSVVYGGDRGFYGRLTGRANLRFFAMLQGLSRHRLAARTDAVLAEVGMLEAADQRVETYSRGMRQRLHIAVGMIAEPRVLLLDEPSIGLDPVEAQRLRDAIGALRGSGVTVLITTHQLLDIESLADRVVMLHRGRIVHDLSLDQFAGRSGHVATVRVTGRGRPPTPGDQGPGAPQVAEVTVSGGQWTADVTIARWGPETFRWLSGQLGPDTLIDMRVRSSRLEDVYRQLAGDLR</sequence>
<proteinExistence type="inferred from homology"/>
<evidence type="ECO:0000256" key="5">
    <source>
        <dbReference type="ARBA" id="ARBA00022840"/>
    </source>
</evidence>
<dbReference type="SMART" id="SM00382">
    <property type="entry name" value="AAA"/>
    <property type="match status" value="1"/>
</dbReference>
<dbReference type="PANTHER" id="PTHR42711:SF5">
    <property type="entry name" value="ABC TRANSPORTER ATP-BINDING PROTEIN NATA"/>
    <property type="match status" value="1"/>
</dbReference>
<dbReference type="AlphaFoldDB" id="A0A7U3UN40"/>
<dbReference type="PROSITE" id="PS50893">
    <property type="entry name" value="ABC_TRANSPORTER_2"/>
    <property type="match status" value="1"/>
</dbReference>
<dbReference type="InterPro" id="IPR003593">
    <property type="entry name" value="AAA+_ATPase"/>
</dbReference>
<dbReference type="EMBL" id="AP018365">
    <property type="protein sequence ID" value="BBA95583.1"/>
    <property type="molecule type" value="Genomic_DNA"/>
</dbReference>
<dbReference type="GO" id="GO:0016887">
    <property type="term" value="F:ATP hydrolysis activity"/>
    <property type="evidence" value="ECO:0007669"/>
    <property type="project" value="InterPro"/>
</dbReference>
<dbReference type="RefSeq" id="WP_237404510.1">
    <property type="nucleotide sequence ID" value="NZ_AP018365.1"/>
</dbReference>
<reference evidence="8 9" key="1">
    <citation type="journal article" date="2010" name="J. Bacteriol.">
        <title>Biochemical characterization of a novel indole prenyltransferase from Streptomyces sp. SN-593.</title>
        <authorList>
            <person name="Takahashi S."/>
            <person name="Takagi H."/>
            <person name="Toyoda A."/>
            <person name="Uramoto M."/>
            <person name="Nogawa T."/>
            <person name="Ueki M."/>
            <person name="Sakaki Y."/>
            <person name="Osada H."/>
        </authorList>
    </citation>
    <scope>NUCLEOTIDE SEQUENCE [LARGE SCALE GENOMIC DNA]</scope>
    <source>
        <strain evidence="8 9">SN-593</strain>
    </source>
</reference>
<dbReference type="GO" id="GO:0046677">
    <property type="term" value="P:response to antibiotic"/>
    <property type="evidence" value="ECO:0007669"/>
    <property type="project" value="UniProtKB-KW"/>
</dbReference>
<evidence type="ECO:0000256" key="3">
    <source>
        <dbReference type="ARBA" id="ARBA00022448"/>
    </source>
</evidence>
<dbReference type="PANTHER" id="PTHR42711">
    <property type="entry name" value="ABC TRANSPORTER ATP-BINDING PROTEIN"/>
    <property type="match status" value="1"/>
</dbReference>
<dbReference type="Proteomes" id="UP000595703">
    <property type="component" value="Chromosome"/>
</dbReference>
<comment type="similarity">
    <text evidence="2">Belongs to the ABC transporter superfamily.</text>
</comment>
<keyword evidence="3" id="KW-0813">Transport</keyword>
<keyword evidence="9" id="KW-1185">Reference proteome</keyword>
<name>A0A7U3UN40_9ACTN</name>
<evidence type="ECO:0000256" key="2">
    <source>
        <dbReference type="ARBA" id="ARBA00005417"/>
    </source>
</evidence>
<feature type="domain" description="ABC transporter" evidence="7">
    <location>
        <begin position="4"/>
        <end position="239"/>
    </location>
</feature>
<evidence type="ECO:0000313" key="8">
    <source>
        <dbReference type="EMBL" id="BBA95583.1"/>
    </source>
</evidence>
<evidence type="ECO:0000313" key="9">
    <source>
        <dbReference type="Proteomes" id="UP000595703"/>
    </source>
</evidence>
<organism evidence="8 9">
    <name type="scientific">Actinacidiphila reveromycinica</name>
    <dbReference type="NCBI Taxonomy" id="659352"/>
    <lineage>
        <taxon>Bacteria</taxon>
        <taxon>Bacillati</taxon>
        <taxon>Actinomycetota</taxon>
        <taxon>Actinomycetes</taxon>
        <taxon>Kitasatosporales</taxon>
        <taxon>Streptomycetaceae</taxon>
        <taxon>Actinacidiphila</taxon>
    </lineage>
</organism>